<reference evidence="3 4" key="1">
    <citation type="submission" date="2017-06" db="EMBL/GenBank/DDBJ databases">
        <authorList>
            <person name="Kim H.J."/>
            <person name="Triplett B.A."/>
        </authorList>
    </citation>
    <scope>NUCLEOTIDE SEQUENCE [LARGE SCALE GENOMIC DNA]</scope>
    <source>
        <strain evidence="3 4">DSM 29339</strain>
    </source>
</reference>
<name>A0A239JGH5_9RHOB</name>
<evidence type="ECO:0000313" key="4">
    <source>
        <dbReference type="Proteomes" id="UP000198426"/>
    </source>
</evidence>
<feature type="signal peptide" evidence="2">
    <location>
        <begin position="1"/>
        <end position="20"/>
    </location>
</feature>
<feature type="chain" id="PRO_5012512006" evidence="2">
    <location>
        <begin position="21"/>
        <end position="75"/>
    </location>
</feature>
<keyword evidence="1" id="KW-0812">Transmembrane</keyword>
<keyword evidence="4" id="KW-1185">Reference proteome</keyword>
<dbReference type="AlphaFoldDB" id="A0A239JGH5"/>
<keyword evidence="2" id="KW-0732">Signal</keyword>
<keyword evidence="1" id="KW-1133">Transmembrane helix</keyword>
<dbReference type="OrthoDB" id="7876924at2"/>
<organism evidence="3 4">
    <name type="scientific">Tropicimonas sediminicola</name>
    <dbReference type="NCBI Taxonomy" id="1031541"/>
    <lineage>
        <taxon>Bacteria</taxon>
        <taxon>Pseudomonadati</taxon>
        <taxon>Pseudomonadota</taxon>
        <taxon>Alphaproteobacteria</taxon>
        <taxon>Rhodobacterales</taxon>
        <taxon>Roseobacteraceae</taxon>
        <taxon>Tropicimonas</taxon>
    </lineage>
</organism>
<accession>A0A239JGH5</accession>
<feature type="transmembrane region" description="Helical" evidence="1">
    <location>
        <begin position="44"/>
        <end position="62"/>
    </location>
</feature>
<dbReference type="RefSeq" id="WP_089233823.1">
    <property type="nucleotide sequence ID" value="NZ_FZOY01000005.1"/>
</dbReference>
<proteinExistence type="predicted"/>
<dbReference type="Proteomes" id="UP000198426">
    <property type="component" value="Unassembled WGS sequence"/>
</dbReference>
<protein>
    <submittedName>
        <fullName evidence="3">Uncharacterized protein</fullName>
    </submittedName>
</protein>
<dbReference type="EMBL" id="FZOY01000005">
    <property type="protein sequence ID" value="SNT04528.1"/>
    <property type="molecule type" value="Genomic_DNA"/>
</dbReference>
<evidence type="ECO:0000313" key="3">
    <source>
        <dbReference type="EMBL" id="SNT04528.1"/>
    </source>
</evidence>
<evidence type="ECO:0000256" key="1">
    <source>
        <dbReference type="SAM" id="Phobius"/>
    </source>
</evidence>
<gene>
    <name evidence="3" type="ORF">SAMN05421757_105252</name>
</gene>
<evidence type="ECO:0000256" key="2">
    <source>
        <dbReference type="SAM" id="SignalP"/>
    </source>
</evidence>
<sequence length="75" mass="7552">MQKFLISTAMIVAVAAPSFAGGYEEPAIEPAPFVVEEEVGSLGGYGAAAALLGGAALIAILANDDDDDDDDDDGH</sequence>
<keyword evidence="1" id="KW-0472">Membrane</keyword>